<keyword evidence="1" id="KW-0812">Transmembrane</keyword>
<sequence length="31" mass="3389">MTPATIRFVYLTMWVLAGVIALQIIAAVGRL</sequence>
<gene>
    <name evidence="2" type="ORF">HNR05_000947</name>
</gene>
<dbReference type="EMBL" id="JACCFM010000001">
    <property type="protein sequence ID" value="NYJ19156.1"/>
    <property type="molecule type" value="Genomic_DNA"/>
</dbReference>
<evidence type="ECO:0000313" key="3">
    <source>
        <dbReference type="Proteomes" id="UP000537260"/>
    </source>
</evidence>
<evidence type="ECO:0000313" key="2">
    <source>
        <dbReference type="EMBL" id="NYJ19156.1"/>
    </source>
</evidence>
<accession>A0A7Z0ECZ8</accession>
<dbReference type="Proteomes" id="UP000537260">
    <property type="component" value="Unassembled WGS sequence"/>
</dbReference>
<keyword evidence="3" id="KW-1185">Reference proteome</keyword>
<protein>
    <submittedName>
        <fullName evidence="2">Uncharacterized protein</fullName>
    </submittedName>
</protein>
<name>A0A7Z0ECZ8_9MICO</name>
<organism evidence="2 3">
    <name type="scientific">Glaciibacter psychrotolerans</name>
    <dbReference type="NCBI Taxonomy" id="670054"/>
    <lineage>
        <taxon>Bacteria</taxon>
        <taxon>Bacillati</taxon>
        <taxon>Actinomycetota</taxon>
        <taxon>Actinomycetes</taxon>
        <taxon>Micrococcales</taxon>
        <taxon>Microbacteriaceae</taxon>
        <taxon>Glaciibacter</taxon>
    </lineage>
</organism>
<keyword evidence="1" id="KW-0472">Membrane</keyword>
<feature type="transmembrane region" description="Helical" evidence="1">
    <location>
        <begin position="6"/>
        <end position="28"/>
    </location>
</feature>
<keyword evidence="1" id="KW-1133">Transmembrane helix</keyword>
<reference evidence="2 3" key="1">
    <citation type="submission" date="2020-07" db="EMBL/GenBank/DDBJ databases">
        <title>Sequencing the genomes of 1000 actinobacteria strains.</title>
        <authorList>
            <person name="Klenk H.-P."/>
        </authorList>
    </citation>
    <scope>NUCLEOTIDE SEQUENCE [LARGE SCALE GENOMIC DNA]</scope>
    <source>
        <strain evidence="2 3">LI1</strain>
    </source>
</reference>
<comment type="caution">
    <text evidence="2">The sequence shown here is derived from an EMBL/GenBank/DDBJ whole genome shotgun (WGS) entry which is preliminary data.</text>
</comment>
<evidence type="ECO:0000256" key="1">
    <source>
        <dbReference type="SAM" id="Phobius"/>
    </source>
</evidence>
<proteinExistence type="predicted"/>
<dbReference type="AlphaFoldDB" id="A0A7Z0ECZ8"/>